<comment type="similarity">
    <text evidence="2">Belongs to the bacterial flagellin family.</text>
</comment>
<dbReference type="Gene3D" id="1.20.1330.10">
    <property type="entry name" value="f41 fragment of flagellin, N-terminal domain"/>
    <property type="match status" value="1"/>
</dbReference>
<keyword evidence="7" id="KW-1185">Reference proteome</keyword>
<dbReference type="PANTHER" id="PTHR42792">
    <property type="entry name" value="FLAGELLIN"/>
    <property type="match status" value="1"/>
</dbReference>
<accession>A0ABU8E3A7</accession>
<dbReference type="SUPFAM" id="SSF64518">
    <property type="entry name" value="Phase 1 flagellin"/>
    <property type="match status" value="1"/>
</dbReference>
<dbReference type="InterPro" id="IPR001492">
    <property type="entry name" value="Flagellin"/>
</dbReference>
<keyword evidence="3" id="KW-0975">Bacterial flagellum</keyword>
<dbReference type="EMBL" id="JBAPLV010000002">
    <property type="protein sequence ID" value="MEI4277319.1"/>
    <property type="molecule type" value="Genomic_DNA"/>
</dbReference>
<evidence type="ECO:0000313" key="6">
    <source>
        <dbReference type="EMBL" id="MEI4277319.1"/>
    </source>
</evidence>
<dbReference type="InterPro" id="IPR001029">
    <property type="entry name" value="Flagellin_N"/>
</dbReference>
<evidence type="ECO:0000256" key="2">
    <source>
        <dbReference type="ARBA" id="ARBA00005709"/>
    </source>
</evidence>
<evidence type="ECO:0000259" key="5">
    <source>
        <dbReference type="Pfam" id="PF00700"/>
    </source>
</evidence>
<dbReference type="InterPro" id="IPR013384">
    <property type="entry name" value="Flagell_FlgL"/>
</dbReference>
<comment type="caution">
    <text evidence="6">The sequence shown here is derived from an EMBL/GenBank/DDBJ whole genome shotgun (WGS) entry which is preliminary data.</text>
</comment>
<dbReference type="InterPro" id="IPR046358">
    <property type="entry name" value="Flagellin_C"/>
</dbReference>
<comment type="subcellular location">
    <subcellularLocation>
        <location evidence="1">Bacterial flagellum</location>
    </subcellularLocation>
</comment>
<evidence type="ECO:0000259" key="4">
    <source>
        <dbReference type="Pfam" id="PF00669"/>
    </source>
</evidence>
<name>A0ABU8E3A7_9ACTN</name>
<keyword evidence="6" id="KW-0969">Cilium</keyword>
<evidence type="ECO:0000313" key="7">
    <source>
        <dbReference type="Proteomes" id="UP001373496"/>
    </source>
</evidence>
<evidence type="ECO:0000256" key="3">
    <source>
        <dbReference type="ARBA" id="ARBA00023143"/>
    </source>
</evidence>
<dbReference type="RefSeq" id="WP_336391763.1">
    <property type="nucleotide sequence ID" value="NZ_JBAPLV010000002.1"/>
</dbReference>
<evidence type="ECO:0000256" key="1">
    <source>
        <dbReference type="ARBA" id="ARBA00004365"/>
    </source>
</evidence>
<dbReference type="Proteomes" id="UP001373496">
    <property type="component" value="Unassembled WGS sequence"/>
</dbReference>
<dbReference type="PANTHER" id="PTHR42792:SF1">
    <property type="entry name" value="FLAGELLAR HOOK-ASSOCIATED PROTEIN 3"/>
    <property type="match status" value="1"/>
</dbReference>
<keyword evidence="6" id="KW-0966">Cell projection</keyword>
<dbReference type="NCBIfam" id="TIGR02550">
    <property type="entry name" value="flagell_flgL"/>
    <property type="match status" value="1"/>
</dbReference>
<organism evidence="6 7">
    <name type="scientific">Klenkia terrae</name>
    <dbReference type="NCBI Taxonomy" id="1052259"/>
    <lineage>
        <taxon>Bacteria</taxon>
        <taxon>Bacillati</taxon>
        <taxon>Actinomycetota</taxon>
        <taxon>Actinomycetes</taxon>
        <taxon>Geodermatophilales</taxon>
        <taxon>Geodermatophilaceae</taxon>
        <taxon>Klenkia</taxon>
    </lineage>
</organism>
<protein>
    <submittedName>
        <fullName evidence="6">Flagellar hook-associated protein FlgL</fullName>
    </submittedName>
</protein>
<sequence>MRITQRTLADINIRNMGQNLSAIAKLNDQISSGKALTRPSDSPSGTSTAMRTRTDLAANDQYTFNISQASTTLAAADGALGTMGDMLRRVRDLTVQAANTGAQSPQSLQALSTEVSGLRDGLLAMANRTVDGRPVFGGATSSSQAYDTDGTFTGRAGVDQNVRISPTESVRTDIDGPTAFGSGSSDVFALVKRIAEKMTDTPTGDLNASIADIDSALGRLTTARTEVGVRVNRVDTVKSVNADNVLALKSQLADVEDIDPAKAYLELTLRQNAYQAALAASSQSVQTSLVDYIR</sequence>
<proteinExistence type="inferred from homology"/>
<feature type="domain" description="Flagellin N-terminal" evidence="4">
    <location>
        <begin position="7"/>
        <end position="136"/>
    </location>
</feature>
<dbReference type="Pfam" id="PF00669">
    <property type="entry name" value="Flagellin_N"/>
    <property type="match status" value="1"/>
</dbReference>
<gene>
    <name evidence="6" type="primary">flgL</name>
    <name evidence="6" type="ORF">UXQ13_02480</name>
</gene>
<dbReference type="Pfam" id="PF00700">
    <property type="entry name" value="Flagellin_C"/>
    <property type="match status" value="1"/>
</dbReference>
<keyword evidence="6" id="KW-0282">Flagellum</keyword>
<feature type="domain" description="Flagellin C-terminal" evidence="5">
    <location>
        <begin position="211"/>
        <end position="293"/>
    </location>
</feature>
<reference evidence="6 7" key="1">
    <citation type="submission" date="2024-03" db="EMBL/GenBank/DDBJ databases">
        <title>Draft genome sequence of Klenkia terrae.</title>
        <authorList>
            <person name="Duangmal K."/>
            <person name="Chantavorakit T."/>
        </authorList>
    </citation>
    <scope>NUCLEOTIDE SEQUENCE [LARGE SCALE GENOMIC DNA]</scope>
    <source>
        <strain evidence="6 7">JCM 17786</strain>
    </source>
</reference>